<evidence type="ECO:0000313" key="2">
    <source>
        <dbReference type="Proteomes" id="UP000053105"/>
    </source>
</evidence>
<dbReference type="AlphaFoldDB" id="A0A0M9ADA0"/>
<name>A0A0M9ADA0_9HYME</name>
<accession>A0A0M9ADA0</accession>
<gene>
    <name evidence="1" type="ORF">WN51_03851</name>
</gene>
<sequence length="54" mass="5456">MLLLRITHRSQSTAIISVTSSAGSPTVSNTITIVTRPACGIPAAPILAAVAVIL</sequence>
<reference evidence="1 2" key="1">
    <citation type="submission" date="2015-07" db="EMBL/GenBank/DDBJ databases">
        <title>The genome of Melipona quadrifasciata.</title>
        <authorList>
            <person name="Pan H."/>
            <person name="Kapheim K."/>
        </authorList>
    </citation>
    <scope>NUCLEOTIDE SEQUENCE [LARGE SCALE GENOMIC DNA]</scope>
    <source>
        <strain evidence="1">0111107301</strain>
        <tissue evidence="1">Whole body</tissue>
    </source>
</reference>
<protein>
    <submittedName>
        <fullName evidence="1">Uncharacterized protein</fullName>
    </submittedName>
</protein>
<evidence type="ECO:0000313" key="1">
    <source>
        <dbReference type="EMBL" id="KOX80789.1"/>
    </source>
</evidence>
<dbReference type="OrthoDB" id="9626076at2759"/>
<dbReference type="EMBL" id="KQ435697">
    <property type="protein sequence ID" value="KOX80789.1"/>
    <property type="molecule type" value="Genomic_DNA"/>
</dbReference>
<dbReference type="Proteomes" id="UP000053105">
    <property type="component" value="Unassembled WGS sequence"/>
</dbReference>
<keyword evidence="2" id="KW-1185">Reference proteome</keyword>
<organism evidence="1 2">
    <name type="scientific">Melipona quadrifasciata</name>
    <dbReference type="NCBI Taxonomy" id="166423"/>
    <lineage>
        <taxon>Eukaryota</taxon>
        <taxon>Metazoa</taxon>
        <taxon>Ecdysozoa</taxon>
        <taxon>Arthropoda</taxon>
        <taxon>Hexapoda</taxon>
        <taxon>Insecta</taxon>
        <taxon>Pterygota</taxon>
        <taxon>Neoptera</taxon>
        <taxon>Endopterygota</taxon>
        <taxon>Hymenoptera</taxon>
        <taxon>Apocrita</taxon>
        <taxon>Aculeata</taxon>
        <taxon>Apoidea</taxon>
        <taxon>Anthophila</taxon>
        <taxon>Apidae</taxon>
        <taxon>Melipona</taxon>
    </lineage>
</organism>
<proteinExistence type="predicted"/>